<accession>A0ABD3VPV8</accession>
<gene>
    <name evidence="1" type="ORF">ACJMK2_005388</name>
</gene>
<dbReference type="Proteomes" id="UP001634394">
    <property type="component" value="Unassembled WGS sequence"/>
</dbReference>
<protein>
    <submittedName>
        <fullName evidence="1">Uncharacterized protein</fullName>
    </submittedName>
</protein>
<evidence type="ECO:0000313" key="2">
    <source>
        <dbReference type="Proteomes" id="UP001634394"/>
    </source>
</evidence>
<evidence type="ECO:0000313" key="1">
    <source>
        <dbReference type="EMBL" id="KAL3863639.1"/>
    </source>
</evidence>
<dbReference type="InterPro" id="IPR035810">
    <property type="entry name" value="PEBP_euk"/>
</dbReference>
<dbReference type="EMBL" id="JBJQND010000010">
    <property type="protein sequence ID" value="KAL3863639.1"/>
    <property type="molecule type" value="Genomic_DNA"/>
</dbReference>
<dbReference type="PANTHER" id="PTHR11362">
    <property type="entry name" value="PHOSPHATIDYLETHANOLAMINE-BINDING PROTEIN"/>
    <property type="match status" value="1"/>
</dbReference>
<dbReference type="PANTHER" id="PTHR11362:SF82">
    <property type="entry name" value="PHOSPHATIDYLETHANOLAMINE-BINDING PROTEIN 4"/>
    <property type="match status" value="1"/>
</dbReference>
<sequence length="221" mass="24879">MLYLSGMPQSSKDMTFKILAAATLLCYVAANSLDNFDKDGVVPDIIDKAPTQLLKLHYGSIDVLPGLVLTPSQVKERPKVEYDAEKGAYYTLIMNDPDAPSRRDPIMGEWHHWLVTNIPGADVSEGDEMTQYVGAGPPKGTGLHRYVFLLYKQTKGKMSFKDLPKLTNQNGDRRAKNKVREFVKKYALEENLVAGNFFQAEYDDYVPQLHSQLAGKHKREL</sequence>
<dbReference type="CDD" id="cd00866">
    <property type="entry name" value="PEBP_euk"/>
    <property type="match status" value="1"/>
</dbReference>
<name>A0ABD3VPV8_SINWO</name>
<proteinExistence type="predicted"/>
<dbReference type="AlphaFoldDB" id="A0ABD3VPV8"/>
<reference evidence="1 2" key="1">
    <citation type="submission" date="2024-11" db="EMBL/GenBank/DDBJ databases">
        <title>Chromosome-level genome assembly of the freshwater bivalve Anodonta woodiana.</title>
        <authorList>
            <person name="Chen X."/>
        </authorList>
    </citation>
    <scope>NUCLEOTIDE SEQUENCE [LARGE SCALE GENOMIC DNA]</scope>
    <source>
        <strain evidence="1">MN2024</strain>
        <tissue evidence="1">Gills</tissue>
    </source>
</reference>
<dbReference type="InterPro" id="IPR008914">
    <property type="entry name" value="PEBP"/>
</dbReference>
<organism evidence="1 2">
    <name type="scientific">Sinanodonta woodiana</name>
    <name type="common">Chinese pond mussel</name>
    <name type="synonym">Anodonta woodiana</name>
    <dbReference type="NCBI Taxonomy" id="1069815"/>
    <lineage>
        <taxon>Eukaryota</taxon>
        <taxon>Metazoa</taxon>
        <taxon>Spiralia</taxon>
        <taxon>Lophotrochozoa</taxon>
        <taxon>Mollusca</taxon>
        <taxon>Bivalvia</taxon>
        <taxon>Autobranchia</taxon>
        <taxon>Heteroconchia</taxon>
        <taxon>Palaeoheterodonta</taxon>
        <taxon>Unionida</taxon>
        <taxon>Unionoidea</taxon>
        <taxon>Unionidae</taxon>
        <taxon>Unioninae</taxon>
        <taxon>Sinanodonta</taxon>
    </lineage>
</organism>
<dbReference type="SUPFAM" id="SSF49777">
    <property type="entry name" value="PEBP-like"/>
    <property type="match status" value="1"/>
</dbReference>
<dbReference type="Pfam" id="PF01161">
    <property type="entry name" value="PBP"/>
    <property type="match status" value="1"/>
</dbReference>
<dbReference type="InterPro" id="IPR036610">
    <property type="entry name" value="PEBP-like_sf"/>
</dbReference>
<dbReference type="Gene3D" id="3.90.280.10">
    <property type="entry name" value="PEBP-like"/>
    <property type="match status" value="1"/>
</dbReference>
<comment type="caution">
    <text evidence="1">The sequence shown here is derived from an EMBL/GenBank/DDBJ whole genome shotgun (WGS) entry which is preliminary data.</text>
</comment>
<keyword evidence="2" id="KW-1185">Reference proteome</keyword>